<proteinExistence type="predicted"/>
<dbReference type="EMBL" id="HAEF01003695">
    <property type="protein sequence ID" value="SBR41077.1"/>
    <property type="molecule type" value="Transcribed_RNA"/>
</dbReference>
<organism evidence="1">
    <name type="scientific">Nothobranchius pienaari</name>
    <dbReference type="NCBI Taxonomy" id="704102"/>
    <lineage>
        <taxon>Eukaryota</taxon>
        <taxon>Metazoa</taxon>
        <taxon>Chordata</taxon>
        <taxon>Craniata</taxon>
        <taxon>Vertebrata</taxon>
        <taxon>Euteleostomi</taxon>
        <taxon>Actinopterygii</taxon>
        <taxon>Neopterygii</taxon>
        <taxon>Teleostei</taxon>
        <taxon>Neoteleostei</taxon>
        <taxon>Acanthomorphata</taxon>
        <taxon>Ovalentaria</taxon>
        <taxon>Atherinomorphae</taxon>
        <taxon>Cyprinodontiformes</taxon>
        <taxon>Nothobranchiidae</taxon>
        <taxon>Nothobranchius</taxon>
    </lineage>
</organism>
<reference evidence="1" key="2">
    <citation type="submission" date="2016-06" db="EMBL/GenBank/DDBJ databases">
        <title>The genome of a short-lived fish provides insights into sex chromosome evolution and the genetic control of aging.</title>
        <authorList>
            <person name="Reichwald K."/>
            <person name="Felder M."/>
            <person name="Petzold A."/>
            <person name="Koch P."/>
            <person name="Groth M."/>
            <person name="Platzer M."/>
        </authorList>
    </citation>
    <scope>NUCLEOTIDE SEQUENCE</scope>
    <source>
        <tissue evidence="1">Brain</tissue>
    </source>
</reference>
<protein>
    <submittedName>
        <fullName evidence="1">Uncharacterized protein</fullName>
    </submittedName>
</protein>
<gene>
    <name evidence="1" type="primary">Nfu_g_1_000880</name>
</gene>
<reference evidence="1" key="1">
    <citation type="submission" date="2016-05" db="EMBL/GenBank/DDBJ databases">
        <authorList>
            <person name="Lavstsen T."/>
            <person name="Jespersen J.S."/>
        </authorList>
    </citation>
    <scope>NUCLEOTIDE SEQUENCE</scope>
    <source>
        <tissue evidence="1">Brain</tissue>
    </source>
</reference>
<evidence type="ECO:0000313" key="1">
    <source>
        <dbReference type="EMBL" id="SBR41077.1"/>
    </source>
</evidence>
<dbReference type="PANTHER" id="PTHR37162">
    <property type="entry name" value="HAT FAMILY DIMERISATION DOMAINCONTAINING PROTEIN-RELATED"/>
    <property type="match status" value="1"/>
</dbReference>
<dbReference type="PANTHER" id="PTHR37162:SF11">
    <property type="match status" value="1"/>
</dbReference>
<name>A0A1A8L8Y2_9TELE</name>
<dbReference type="EMBL" id="HAEG01000695">
    <property type="protein sequence ID" value="SBR63899.1"/>
    <property type="molecule type" value="Transcribed_RNA"/>
</dbReference>
<sequence>MLEAVDCTLHNSFKTGFSTWNIEKLLRAMHFLFHNVPARREDFTKLTGSSLFPHPFCGHRWVENLPVAERAIEVWPKLKDYVKAVHRKELPNPGTSSFDTIQAANEDPLISAKLQFFMAISRTFSPFLKKYQTDEPVLPFLCSDLTELLMSLLRRFIQRELLQDITPLQLAKLDTNDQRNWVMASHVDIGLGAESAIKVILLCNSLTAFSLCMAKVRSSSLSNPWSKDLMFFFVTLSTRLILSSGVSFSACCSYLMGKLQ</sequence>
<accession>A0A1A8L8Y2</accession>
<dbReference type="AlphaFoldDB" id="A0A1A8L8Y2"/>